<evidence type="ECO:0000313" key="1">
    <source>
        <dbReference type="EMBL" id="BCS87546.1"/>
    </source>
</evidence>
<dbReference type="Proteomes" id="UP001053296">
    <property type="component" value="Chromosome"/>
</dbReference>
<protein>
    <submittedName>
        <fullName evidence="1">Acylneuraminate cytidylyltransferase</fullName>
    </submittedName>
</protein>
<dbReference type="SUPFAM" id="SSF53448">
    <property type="entry name" value="Nucleotide-diphospho-sugar transferases"/>
    <property type="match status" value="1"/>
</dbReference>
<name>A0ABM7P462_9BACT</name>
<gene>
    <name evidence="1" type="primary">neuA_2</name>
    <name evidence="1" type="ORF">PSDVSF_07880</name>
</gene>
<organism evidence="1 2">
    <name type="scientific">Pseudodesulfovibrio sediminis</name>
    <dbReference type="NCBI Taxonomy" id="2810563"/>
    <lineage>
        <taxon>Bacteria</taxon>
        <taxon>Pseudomonadati</taxon>
        <taxon>Thermodesulfobacteriota</taxon>
        <taxon>Desulfovibrionia</taxon>
        <taxon>Desulfovibrionales</taxon>
        <taxon>Desulfovibrionaceae</taxon>
    </lineage>
</organism>
<keyword evidence="2" id="KW-1185">Reference proteome</keyword>
<sequence>MKRYGFIFARGGSKGVPGKNIKPLGGIPLIGHAINAGKESGLLDRIIVSTDDKDIARVASKLGAEVPFMRPPELAQDTTPEWLAWRHAVEQMDDFDIFVSLPCTAPMRTSEDVRTCITLFEAGGCDMVVTAREADRHPSFNMITLDDNGLASIAMPPTENIARRQDAPEVFDMTTVAYVTTPDYIRQHNGVFEGRTKAAIIPPERAIDIDTELDFAFAQFLMERKQ</sequence>
<dbReference type="PANTHER" id="PTHR21485">
    <property type="entry name" value="HAD SUPERFAMILY MEMBERS CMAS AND KDSC"/>
    <property type="match status" value="1"/>
</dbReference>
<dbReference type="PANTHER" id="PTHR21485:SF6">
    <property type="entry name" value="N-ACYLNEURAMINATE CYTIDYLYLTRANSFERASE-RELATED"/>
    <property type="match status" value="1"/>
</dbReference>
<dbReference type="GO" id="GO:0016779">
    <property type="term" value="F:nucleotidyltransferase activity"/>
    <property type="evidence" value="ECO:0007669"/>
    <property type="project" value="UniProtKB-KW"/>
</dbReference>
<dbReference type="InterPro" id="IPR050793">
    <property type="entry name" value="CMP-NeuNAc_synthase"/>
</dbReference>
<reference evidence="1" key="1">
    <citation type="journal article" date="2022" name="Arch. Microbiol.">
        <title>Pseudodesulfovibrio sediminis sp. nov., a mesophilic and neutrophilic sulfate-reducing bacterium isolated from sediment of a brackish lake.</title>
        <authorList>
            <person name="Takahashi A."/>
            <person name="Kojima H."/>
            <person name="Watanabe M."/>
            <person name="Fukui M."/>
        </authorList>
    </citation>
    <scope>NUCLEOTIDE SEQUENCE</scope>
    <source>
        <strain evidence="1">SF6</strain>
    </source>
</reference>
<dbReference type="CDD" id="cd02513">
    <property type="entry name" value="CMP-NeuAc_Synthase"/>
    <property type="match status" value="1"/>
</dbReference>
<evidence type="ECO:0000313" key="2">
    <source>
        <dbReference type="Proteomes" id="UP001053296"/>
    </source>
</evidence>
<keyword evidence="1" id="KW-0548">Nucleotidyltransferase</keyword>
<dbReference type="RefSeq" id="WP_229593913.1">
    <property type="nucleotide sequence ID" value="NZ_AP024485.1"/>
</dbReference>
<keyword evidence="1" id="KW-0808">Transferase</keyword>
<accession>A0ABM7P462</accession>
<dbReference type="Pfam" id="PF02348">
    <property type="entry name" value="CTP_transf_3"/>
    <property type="match status" value="1"/>
</dbReference>
<proteinExistence type="predicted"/>
<dbReference type="Gene3D" id="3.90.550.10">
    <property type="entry name" value="Spore Coat Polysaccharide Biosynthesis Protein SpsA, Chain A"/>
    <property type="match status" value="1"/>
</dbReference>
<dbReference type="InterPro" id="IPR003329">
    <property type="entry name" value="Cytidylyl_trans"/>
</dbReference>
<dbReference type="InterPro" id="IPR029044">
    <property type="entry name" value="Nucleotide-diphossugar_trans"/>
</dbReference>
<dbReference type="EMBL" id="AP024485">
    <property type="protein sequence ID" value="BCS87546.1"/>
    <property type="molecule type" value="Genomic_DNA"/>
</dbReference>